<dbReference type="GO" id="GO:0030145">
    <property type="term" value="F:manganese ion binding"/>
    <property type="evidence" value="ECO:0007669"/>
    <property type="project" value="TreeGrafter"/>
</dbReference>
<dbReference type="GO" id="GO:0008927">
    <property type="term" value="F:mannonate dehydratase activity"/>
    <property type="evidence" value="ECO:0007669"/>
    <property type="project" value="UniProtKB-EC"/>
</dbReference>
<dbReference type="AlphaFoldDB" id="A0A7D5GDK4"/>
<dbReference type="EMBL" id="CP058529">
    <property type="protein sequence ID" value="QLG29005.1"/>
    <property type="molecule type" value="Genomic_DNA"/>
</dbReference>
<comment type="cofactor">
    <cofactor evidence="2">
        <name>Mn(2+)</name>
        <dbReference type="ChEBI" id="CHEBI:29035"/>
    </cofactor>
</comment>
<dbReference type="InterPro" id="IPR004628">
    <property type="entry name" value="Man_deHydtase"/>
</dbReference>
<comment type="cofactor">
    <cofactor evidence="3">
        <name>Fe(2+)</name>
        <dbReference type="ChEBI" id="CHEBI:29033"/>
    </cofactor>
</comment>
<dbReference type="GO" id="GO:0042840">
    <property type="term" value="P:D-glucuronate catabolic process"/>
    <property type="evidence" value="ECO:0007669"/>
    <property type="project" value="TreeGrafter"/>
</dbReference>
<evidence type="ECO:0000256" key="7">
    <source>
        <dbReference type="ARBA" id="ARBA00012927"/>
    </source>
</evidence>
<dbReference type="GO" id="GO:0008198">
    <property type="term" value="F:ferrous iron binding"/>
    <property type="evidence" value="ECO:0007669"/>
    <property type="project" value="TreeGrafter"/>
</dbReference>
<protein>
    <recommendedName>
        <fullName evidence="7">mannonate dehydratase</fullName>
        <ecNumber evidence="7">4.2.1.8</ecNumber>
    </recommendedName>
</protein>
<keyword evidence="8" id="KW-0408">Iron</keyword>
<evidence type="ECO:0000256" key="3">
    <source>
        <dbReference type="ARBA" id="ARBA00001954"/>
    </source>
</evidence>
<evidence type="ECO:0000256" key="8">
    <source>
        <dbReference type="ARBA" id="ARBA00023004"/>
    </source>
</evidence>
<dbReference type="Proteomes" id="UP000509750">
    <property type="component" value="Chromosome"/>
</dbReference>
<evidence type="ECO:0000256" key="2">
    <source>
        <dbReference type="ARBA" id="ARBA00001936"/>
    </source>
</evidence>
<keyword evidence="12" id="KW-1185">Reference proteome</keyword>
<sequence>MDLSLVLPPEPDERWDLARQAGVEHAVFHSLELGDGSRPYEYDELLRLVNRYRDYGLEPAVFEGSVPVTDAVRLGTDGRDAEIERFETLLRNLGELGVGVVCYDWMAGLRWARTSTTVPARGDSLTTAYSDEQMRRGPTPAAARNTTAADLWENLEYFLERVVPVAEEAGVKLGLHPDDPPIGDVRGMPRIVNSVEAYDRVLDIVDSEHNGITFCQGNFAAMGVDVPETVRHFGDRINFVHFRDVEGPADDFVETWHDAGPTDMAAAIDAYHDVGFDGPIRPDHVPTMAGEDNSVPGYHITGKLFAVGYMRGLIERSAADE</sequence>
<dbReference type="SUPFAM" id="SSF51658">
    <property type="entry name" value="Xylose isomerase-like"/>
    <property type="match status" value="1"/>
</dbReference>
<dbReference type="EC" id="4.2.1.8" evidence="7"/>
<dbReference type="PANTHER" id="PTHR30387">
    <property type="entry name" value="MANNONATE DEHYDRATASE"/>
    <property type="match status" value="1"/>
</dbReference>
<keyword evidence="10" id="KW-0456">Lyase</keyword>
<dbReference type="OrthoDB" id="39900at2157"/>
<gene>
    <name evidence="11" type="ORF">HUG10_16315</name>
</gene>
<evidence type="ECO:0000313" key="12">
    <source>
        <dbReference type="Proteomes" id="UP000509750"/>
    </source>
</evidence>
<dbReference type="Gene3D" id="3.20.20.150">
    <property type="entry name" value="Divalent-metal-dependent TIM barrel enzymes"/>
    <property type="match status" value="1"/>
</dbReference>
<comment type="function">
    <text evidence="4">Catalyzes the dehydration of D-mannonate.</text>
</comment>
<dbReference type="RefSeq" id="WP_179170579.1">
    <property type="nucleotide sequence ID" value="NZ_CP058529.1"/>
</dbReference>
<organism evidence="11 12">
    <name type="scientific">Halorarum halophilum</name>
    <dbReference type="NCBI Taxonomy" id="2743090"/>
    <lineage>
        <taxon>Archaea</taxon>
        <taxon>Methanobacteriati</taxon>
        <taxon>Methanobacteriota</taxon>
        <taxon>Stenosarchaea group</taxon>
        <taxon>Halobacteria</taxon>
        <taxon>Halobacteriales</taxon>
        <taxon>Haloferacaceae</taxon>
        <taxon>Halorarum</taxon>
    </lineage>
</organism>
<dbReference type="KEGG" id="halg:HUG10_16315"/>
<dbReference type="PANTHER" id="PTHR30387:SF2">
    <property type="entry name" value="MANNONATE DEHYDRATASE"/>
    <property type="match status" value="1"/>
</dbReference>
<accession>A0A7D5GDK4</accession>
<dbReference type="Pfam" id="PF03786">
    <property type="entry name" value="UxuA"/>
    <property type="match status" value="2"/>
</dbReference>
<evidence type="ECO:0000256" key="1">
    <source>
        <dbReference type="ARBA" id="ARBA00001794"/>
    </source>
</evidence>
<evidence type="ECO:0000256" key="9">
    <source>
        <dbReference type="ARBA" id="ARBA00023211"/>
    </source>
</evidence>
<dbReference type="PIRSF" id="PIRSF016049">
    <property type="entry name" value="Man_dehyd"/>
    <property type="match status" value="1"/>
</dbReference>
<name>A0A7D5GDK4_9EURY</name>
<dbReference type="InterPro" id="IPR036237">
    <property type="entry name" value="Xyl_isomerase-like_sf"/>
</dbReference>
<evidence type="ECO:0000256" key="4">
    <source>
        <dbReference type="ARBA" id="ARBA00002713"/>
    </source>
</evidence>
<dbReference type="GeneID" id="56030430"/>
<evidence type="ECO:0000256" key="6">
    <source>
        <dbReference type="ARBA" id="ARBA00007389"/>
    </source>
</evidence>
<evidence type="ECO:0000256" key="5">
    <source>
        <dbReference type="ARBA" id="ARBA00004892"/>
    </source>
</evidence>
<reference evidence="11 12" key="1">
    <citation type="submission" date="2020-07" db="EMBL/GenBank/DDBJ databases">
        <title>Gai3-2, isolated from salt lake.</title>
        <authorList>
            <person name="Cui H."/>
            <person name="Shi X."/>
        </authorList>
    </citation>
    <scope>NUCLEOTIDE SEQUENCE [LARGE SCALE GENOMIC DNA]</scope>
    <source>
        <strain evidence="11 12">Gai3-2</strain>
    </source>
</reference>
<evidence type="ECO:0000256" key="10">
    <source>
        <dbReference type="ARBA" id="ARBA00023239"/>
    </source>
</evidence>
<comment type="catalytic activity">
    <reaction evidence="1">
        <text>D-mannonate = 2-dehydro-3-deoxy-D-gluconate + H2O</text>
        <dbReference type="Rhea" id="RHEA:20097"/>
        <dbReference type="ChEBI" id="CHEBI:15377"/>
        <dbReference type="ChEBI" id="CHEBI:17767"/>
        <dbReference type="ChEBI" id="CHEBI:57990"/>
        <dbReference type="EC" id="4.2.1.8"/>
    </reaction>
</comment>
<keyword evidence="9" id="KW-0464">Manganese</keyword>
<comment type="similarity">
    <text evidence="6">Belongs to the mannonate dehydratase family.</text>
</comment>
<evidence type="ECO:0000313" key="11">
    <source>
        <dbReference type="EMBL" id="QLG29005.1"/>
    </source>
</evidence>
<proteinExistence type="inferred from homology"/>
<comment type="pathway">
    <text evidence="5">Carbohydrate metabolism; pentose and glucuronate interconversion.</text>
</comment>